<dbReference type="Proteomes" id="UP000600946">
    <property type="component" value="Unassembled WGS sequence"/>
</dbReference>
<comment type="caution">
    <text evidence="1">The sequence shown here is derived from an EMBL/GenBank/DDBJ whole genome shotgun (WGS) entry which is preliminary data.</text>
</comment>
<keyword evidence="2" id="KW-1185">Reference proteome</keyword>
<name>A0ABQ2ZH19_9ACTN</name>
<organism evidence="1 2">
    <name type="scientific">Streptomyces xanthochromogenes</name>
    <dbReference type="NCBI Taxonomy" id="67384"/>
    <lineage>
        <taxon>Bacteria</taxon>
        <taxon>Bacillati</taxon>
        <taxon>Actinomycetota</taxon>
        <taxon>Actinomycetes</taxon>
        <taxon>Kitasatosporales</taxon>
        <taxon>Streptomycetaceae</taxon>
        <taxon>Streptomyces</taxon>
    </lineage>
</organism>
<proteinExistence type="predicted"/>
<dbReference type="EMBL" id="BMUU01000001">
    <property type="protein sequence ID" value="GGY14009.1"/>
    <property type="molecule type" value="Genomic_DNA"/>
</dbReference>
<gene>
    <name evidence="1" type="ORF">GCM10010326_01670</name>
</gene>
<evidence type="ECO:0000313" key="2">
    <source>
        <dbReference type="Proteomes" id="UP000600946"/>
    </source>
</evidence>
<protein>
    <submittedName>
        <fullName evidence="1">Uncharacterized protein</fullName>
    </submittedName>
</protein>
<sequence>MHRVCQAASVLDYRLWLAAVPEPIPESEARAYWNLKDLPTPTLDAALKQADHVYVGCWQDIHLAEVPQSGRCPAVRIFDWLFYRGTIDCYQAPVLDARLRDELLDLYRPRPRDLPVECTDADEVAAFLTSHLGWGLLPEETPPPTTARFPGTQTAVR</sequence>
<reference evidence="2" key="1">
    <citation type="journal article" date="2019" name="Int. J. Syst. Evol. Microbiol.">
        <title>The Global Catalogue of Microorganisms (GCM) 10K type strain sequencing project: providing services to taxonomists for standard genome sequencing and annotation.</title>
        <authorList>
            <consortium name="The Broad Institute Genomics Platform"/>
            <consortium name="The Broad Institute Genome Sequencing Center for Infectious Disease"/>
            <person name="Wu L."/>
            <person name="Ma J."/>
        </authorList>
    </citation>
    <scope>NUCLEOTIDE SEQUENCE [LARGE SCALE GENOMIC DNA]</scope>
    <source>
        <strain evidence="2">JCM 4594</strain>
    </source>
</reference>
<evidence type="ECO:0000313" key="1">
    <source>
        <dbReference type="EMBL" id="GGY14009.1"/>
    </source>
</evidence>
<accession>A0ABQ2ZH19</accession>